<gene>
    <name evidence="1" type="ORF">BJX66DRAFT_131191</name>
</gene>
<sequence>MAEYDKWIDVNLDDFGLRGILQVGQVLGSPIDPSTNILRREGPFGGMPPGKLMAAIQGSLIESERYRVRADISVSRRGTWWPNDPQKQSQLEKRVGYTDYLMINESIYSNDEFLKTLMLEREIQEYTRLRSPRLFLVTKIRKVVMPQHDIGRGDLEFEIDLSTKGMGRKSHPLDSRDIEKLMGFVVGYVVEEIKHEEGALRTESIYPWEPRKKSFFERLASKGPI</sequence>
<evidence type="ECO:0000313" key="2">
    <source>
        <dbReference type="Proteomes" id="UP001610563"/>
    </source>
</evidence>
<organism evidence="1 2">
    <name type="scientific">Aspergillus keveii</name>
    <dbReference type="NCBI Taxonomy" id="714993"/>
    <lineage>
        <taxon>Eukaryota</taxon>
        <taxon>Fungi</taxon>
        <taxon>Dikarya</taxon>
        <taxon>Ascomycota</taxon>
        <taxon>Pezizomycotina</taxon>
        <taxon>Eurotiomycetes</taxon>
        <taxon>Eurotiomycetidae</taxon>
        <taxon>Eurotiales</taxon>
        <taxon>Aspergillaceae</taxon>
        <taxon>Aspergillus</taxon>
        <taxon>Aspergillus subgen. Nidulantes</taxon>
    </lineage>
</organism>
<dbReference type="Proteomes" id="UP001610563">
    <property type="component" value="Unassembled WGS sequence"/>
</dbReference>
<dbReference type="EMBL" id="JBFTWV010000241">
    <property type="protein sequence ID" value="KAL2783375.1"/>
    <property type="molecule type" value="Genomic_DNA"/>
</dbReference>
<protein>
    <submittedName>
        <fullName evidence="1">Uncharacterized protein</fullName>
    </submittedName>
</protein>
<proteinExistence type="predicted"/>
<name>A0ABR4FJF0_9EURO</name>
<accession>A0ABR4FJF0</accession>
<keyword evidence="2" id="KW-1185">Reference proteome</keyword>
<evidence type="ECO:0000313" key="1">
    <source>
        <dbReference type="EMBL" id="KAL2783375.1"/>
    </source>
</evidence>
<reference evidence="1 2" key="1">
    <citation type="submission" date="2024-07" db="EMBL/GenBank/DDBJ databases">
        <title>Section-level genome sequencing and comparative genomics of Aspergillus sections Usti and Cavernicolus.</title>
        <authorList>
            <consortium name="Lawrence Berkeley National Laboratory"/>
            <person name="Nybo J.L."/>
            <person name="Vesth T.C."/>
            <person name="Theobald S."/>
            <person name="Frisvad J.C."/>
            <person name="Larsen T.O."/>
            <person name="Kjaerboelling I."/>
            <person name="Rothschild-Mancinelli K."/>
            <person name="Lyhne E.K."/>
            <person name="Kogle M.E."/>
            <person name="Barry K."/>
            <person name="Clum A."/>
            <person name="Na H."/>
            <person name="Ledsgaard L."/>
            <person name="Lin J."/>
            <person name="Lipzen A."/>
            <person name="Kuo A."/>
            <person name="Riley R."/>
            <person name="Mondo S."/>
            <person name="Labutti K."/>
            <person name="Haridas S."/>
            <person name="Pangalinan J."/>
            <person name="Salamov A.A."/>
            <person name="Simmons B.A."/>
            <person name="Magnuson J.K."/>
            <person name="Chen J."/>
            <person name="Drula E."/>
            <person name="Henrissat B."/>
            <person name="Wiebenga A."/>
            <person name="Lubbers R.J."/>
            <person name="Gomes A.C."/>
            <person name="Makela M.R."/>
            <person name="Stajich J."/>
            <person name="Grigoriev I.V."/>
            <person name="Mortensen U.H."/>
            <person name="De Vries R.P."/>
            <person name="Baker S.E."/>
            <person name="Andersen M.R."/>
        </authorList>
    </citation>
    <scope>NUCLEOTIDE SEQUENCE [LARGE SCALE GENOMIC DNA]</scope>
    <source>
        <strain evidence="1 2">CBS 209.92</strain>
    </source>
</reference>
<comment type="caution">
    <text evidence="1">The sequence shown here is derived from an EMBL/GenBank/DDBJ whole genome shotgun (WGS) entry which is preliminary data.</text>
</comment>